<accession>A0A0F5HXU6</accession>
<evidence type="ECO:0000313" key="11">
    <source>
        <dbReference type="Proteomes" id="UP000031563"/>
    </source>
</evidence>
<dbReference type="PROSITE" id="PS50862">
    <property type="entry name" value="AA_TRNA_LIGASE_II"/>
    <property type="match status" value="1"/>
</dbReference>
<name>A0A0F5HXU6_BACTR</name>
<comment type="catalytic activity">
    <reaction evidence="8">
        <text>tRNA(Asn) + L-asparagine + ATP = L-asparaginyl-tRNA(Asn) + AMP + diphosphate + H(+)</text>
        <dbReference type="Rhea" id="RHEA:11180"/>
        <dbReference type="Rhea" id="RHEA-COMP:9659"/>
        <dbReference type="Rhea" id="RHEA-COMP:9674"/>
        <dbReference type="ChEBI" id="CHEBI:15378"/>
        <dbReference type="ChEBI" id="CHEBI:30616"/>
        <dbReference type="ChEBI" id="CHEBI:33019"/>
        <dbReference type="ChEBI" id="CHEBI:58048"/>
        <dbReference type="ChEBI" id="CHEBI:78442"/>
        <dbReference type="ChEBI" id="CHEBI:78515"/>
        <dbReference type="ChEBI" id="CHEBI:456215"/>
        <dbReference type="EC" id="6.1.1.22"/>
    </reaction>
</comment>
<dbReference type="Proteomes" id="UP000031563">
    <property type="component" value="Unassembled WGS sequence"/>
</dbReference>
<dbReference type="InterPro" id="IPR004522">
    <property type="entry name" value="Asn-tRNA-ligase"/>
</dbReference>
<evidence type="ECO:0000256" key="8">
    <source>
        <dbReference type="HAMAP-Rule" id="MF_00534"/>
    </source>
</evidence>
<dbReference type="EMBL" id="JWIR02000051">
    <property type="protein sequence ID" value="KKB37672.1"/>
    <property type="molecule type" value="Genomic_DNA"/>
</dbReference>
<gene>
    <name evidence="8" type="primary">asnS</name>
    <name evidence="10" type="ORF">QY95_02782</name>
</gene>
<evidence type="ECO:0000256" key="4">
    <source>
        <dbReference type="ARBA" id="ARBA00022741"/>
    </source>
</evidence>
<dbReference type="Gene3D" id="3.30.930.10">
    <property type="entry name" value="Bira Bifunctional Protein, Domain 2"/>
    <property type="match status" value="1"/>
</dbReference>
<dbReference type="AlphaFoldDB" id="A0A0F5HXU6"/>
<comment type="subcellular location">
    <subcellularLocation>
        <location evidence="8">Cytoplasm</location>
    </subcellularLocation>
</comment>
<comment type="similarity">
    <text evidence="1 8">Belongs to the class-II aminoacyl-tRNA synthetase family.</text>
</comment>
<dbReference type="CDD" id="cd00776">
    <property type="entry name" value="AsxRS_core"/>
    <property type="match status" value="1"/>
</dbReference>
<dbReference type="RefSeq" id="WP_040047730.1">
    <property type="nucleotide sequence ID" value="NZ_JWIR02000051.1"/>
</dbReference>
<dbReference type="GO" id="GO:0140096">
    <property type="term" value="F:catalytic activity, acting on a protein"/>
    <property type="evidence" value="ECO:0007669"/>
    <property type="project" value="UniProtKB-ARBA"/>
</dbReference>
<dbReference type="InterPro" id="IPR045864">
    <property type="entry name" value="aa-tRNA-synth_II/BPL/LPL"/>
</dbReference>
<dbReference type="GO" id="GO:0004816">
    <property type="term" value="F:asparagine-tRNA ligase activity"/>
    <property type="evidence" value="ECO:0007669"/>
    <property type="project" value="UniProtKB-UniRule"/>
</dbReference>
<sequence length="430" mass="49365">MKITITEAGQHVGEEVTIGAWLANKRSSGKIAFLQLRDGTGFIQGVVVKSEVGEEVFQQAKSITQESSLYITGTVQEDNRSPFGYELSVSSIDIIAEAEDYPITPKEHGTEFLMDHRHLWLRSRRQHAVMKVRNEIIRATYEFFNDRGFVKVDPPILTGSAPEGTSELFHTRYFDEDAYLSQSGQLYMEAAAMALGKVFSFGPTFRAEKSKTRRHLIEFWMIEPEMAFYNFEDNLKVQEEYVSHVVQSVLANCRLELGRLDRDTSKLEQIKVPFPRITYDEAIEFLHKQGFDDIKWGDDFGAPHETAIAENYDKPVFITHYPTAIKPFYMQPDPNREEVVLCADLIAPEGYGEIIGGSERIHDRQLLEERIKEHKLDEEAYKWYAELRKYGSVPHSGFGLGLERTVAWISGVEHVRETIPFPRLLNRLYP</sequence>
<dbReference type="OrthoDB" id="9762036at2"/>
<dbReference type="SUPFAM" id="SSF55681">
    <property type="entry name" value="Class II aaRS and biotin synthetases"/>
    <property type="match status" value="1"/>
</dbReference>
<dbReference type="EC" id="6.1.1.22" evidence="8"/>
<protein>
    <recommendedName>
        <fullName evidence="8">Asparagine--tRNA ligase</fullName>
        <ecNumber evidence="8">6.1.1.22</ecNumber>
    </recommendedName>
    <alternativeName>
        <fullName evidence="8">Asparaginyl-tRNA synthetase</fullName>
        <shortName evidence="8">AsnRS</shortName>
    </alternativeName>
</protein>
<dbReference type="InterPro" id="IPR006195">
    <property type="entry name" value="aa-tRNA-synth_II"/>
</dbReference>
<keyword evidence="6 8" id="KW-0648">Protein biosynthesis</keyword>
<dbReference type="CDD" id="cd04323">
    <property type="entry name" value="AsnRS_cyto_like_N"/>
    <property type="match status" value="1"/>
</dbReference>
<evidence type="ECO:0000256" key="3">
    <source>
        <dbReference type="ARBA" id="ARBA00022598"/>
    </source>
</evidence>
<dbReference type="Gene3D" id="2.40.50.140">
    <property type="entry name" value="Nucleic acid-binding proteins"/>
    <property type="match status" value="1"/>
</dbReference>
<dbReference type="GO" id="GO:0005737">
    <property type="term" value="C:cytoplasm"/>
    <property type="evidence" value="ECO:0007669"/>
    <property type="project" value="UniProtKB-SubCell"/>
</dbReference>
<evidence type="ECO:0000256" key="5">
    <source>
        <dbReference type="ARBA" id="ARBA00022840"/>
    </source>
</evidence>
<keyword evidence="5 8" id="KW-0067">ATP-binding</keyword>
<dbReference type="NCBIfam" id="NF003037">
    <property type="entry name" value="PRK03932.1"/>
    <property type="match status" value="1"/>
</dbReference>
<organism evidence="10 11">
    <name type="scientific">Bacillus thermotolerans</name>
    <name type="common">Quasibacillus thermotolerans</name>
    <dbReference type="NCBI Taxonomy" id="1221996"/>
    <lineage>
        <taxon>Bacteria</taxon>
        <taxon>Bacillati</taxon>
        <taxon>Bacillota</taxon>
        <taxon>Bacilli</taxon>
        <taxon>Bacillales</taxon>
        <taxon>Bacillaceae</taxon>
        <taxon>Bacillus</taxon>
    </lineage>
</organism>
<dbReference type="HAMAP" id="MF_00534">
    <property type="entry name" value="Asn_tRNA_synth"/>
    <property type="match status" value="1"/>
</dbReference>
<dbReference type="InterPro" id="IPR004364">
    <property type="entry name" value="Aa-tRNA-synt_II"/>
</dbReference>
<dbReference type="PANTHER" id="PTHR22594">
    <property type="entry name" value="ASPARTYL/LYSYL-TRNA SYNTHETASE"/>
    <property type="match status" value="1"/>
</dbReference>
<dbReference type="GO" id="GO:0006421">
    <property type="term" value="P:asparaginyl-tRNA aminoacylation"/>
    <property type="evidence" value="ECO:0007669"/>
    <property type="project" value="UniProtKB-UniRule"/>
</dbReference>
<comment type="caution">
    <text evidence="10">The sequence shown here is derived from an EMBL/GenBank/DDBJ whole genome shotgun (WGS) entry which is preliminary data.</text>
</comment>
<dbReference type="InterPro" id="IPR002312">
    <property type="entry name" value="Asp/Asn-tRNA-synth_IIb"/>
</dbReference>
<keyword evidence="11" id="KW-1185">Reference proteome</keyword>
<keyword evidence="3 8" id="KW-0436">Ligase</keyword>
<evidence type="ECO:0000256" key="7">
    <source>
        <dbReference type="ARBA" id="ARBA00023146"/>
    </source>
</evidence>
<feature type="domain" description="Aminoacyl-transfer RNA synthetases class-II family profile" evidence="9">
    <location>
        <begin position="130"/>
        <end position="430"/>
    </location>
</feature>
<comment type="subunit">
    <text evidence="8">Homodimer.</text>
</comment>
<dbReference type="STRING" id="1221996.QY95_02782"/>
<dbReference type="PRINTS" id="PR01042">
    <property type="entry name" value="TRNASYNTHASP"/>
</dbReference>
<keyword evidence="2 8" id="KW-0963">Cytoplasm</keyword>
<evidence type="ECO:0000256" key="2">
    <source>
        <dbReference type="ARBA" id="ARBA00022490"/>
    </source>
</evidence>
<dbReference type="GO" id="GO:0003676">
    <property type="term" value="F:nucleic acid binding"/>
    <property type="evidence" value="ECO:0007669"/>
    <property type="project" value="InterPro"/>
</dbReference>
<dbReference type="InterPro" id="IPR004365">
    <property type="entry name" value="NA-bd_OB_tRNA"/>
</dbReference>
<evidence type="ECO:0000313" key="10">
    <source>
        <dbReference type="EMBL" id="KKB37672.1"/>
    </source>
</evidence>
<evidence type="ECO:0000256" key="6">
    <source>
        <dbReference type="ARBA" id="ARBA00022917"/>
    </source>
</evidence>
<evidence type="ECO:0000256" key="1">
    <source>
        <dbReference type="ARBA" id="ARBA00008226"/>
    </source>
</evidence>
<proteinExistence type="inferred from homology"/>
<dbReference type="NCBIfam" id="TIGR00457">
    <property type="entry name" value="asnS"/>
    <property type="match status" value="1"/>
</dbReference>
<reference evidence="10" key="1">
    <citation type="submission" date="2015-02" db="EMBL/GenBank/DDBJ databases">
        <title>Genome Assembly of Bacillaceae bacterium MTCC 8252.</title>
        <authorList>
            <person name="Verma A."/>
            <person name="Khatri I."/>
            <person name="Mual P."/>
            <person name="Subramanian S."/>
            <person name="Krishnamurthi S."/>
        </authorList>
    </citation>
    <scope>NUCLEOTIDE SEQUENCE [LARGE SCALE GENOMIC DNA]</scope>
    <source>
        <strain evidence="10">MTCC 8252</strain>
    </source>
</reference>
<dbReference type="GO" id="GO:0016740">
    <property type="term" value="F:transferase activity"/>
    <property type="evidence" value="ECO:0007669"/>
    <property type="project" value="UniProtKB-ARBA"/>
</dbReference>
<dbReference type="Pfam" id="PF01336">
    <property type="entry name" value="tRNA_anti-codon"/>
    <property type="match status" value="1"/>
</dbReference>
<evidence type="ECO:0000259" key="9">
    <source>
        <dbReference type="PROSITE" id="PS50862"/>
    </source>
</evidence>
<dbReference type="NCBIfam" id="NF003483">
    <property type="entry name" value="PRK05159.1"/>
    <property type="match status" value="1"/>
</dbReference>
<keyword evidence="7 8" id="KW-0030">Aminoacyl-tRNA synthetase</keyword>
<dbReference type="GO" id="GO:0005524">
    <property type="term" value="F:ATP binding"/>
    <property type="evidence" value="ECO:0007669"/>
    <property type="project" value="UniProtKB-UniRule"/>
</dbReference>
<dbReference type="Pfam" id="PF00152">
    <property type="entry name" value="tRNA-synt_2"/>
    <property type="match status" value="1"/>
</dbReference>
<keyword evidence="4 8" id="KW-0547">Nucleotide-binding</keyword>
<dbReference type="PANTHER" id="PTHR22594:SF34">
    <property type="entry name" value="ASPARAGINE--TRNA LIGASE, MITOCHONDRIAL-RELATED"/>
    <property type="match status" value="1"/>
</dbReference>
<dbReference type="InterPro" id="IPR012340">
    <property type="entry name" value="NA-bd_OB-fold"/>
</dbReference>
<dbReference type="SUPFAM" id="SSF50249">
    <property type="entry name" value="Nucleic acid-binding proteins"/>
    <property type="match status" value="1"/>
</dbReference>